<feature type="non-terminal residue" evidence="2">
    <location>
        <position position="1"/>
    </location>
</feature>
<name>A0A0J5N240_PLUGE</name>
<protein>
    <submittedName>
        <fullName evidence="2">Uncharacterized protein</fullName>
    </submittedName>
</protein>
<organism evidence="2 3">
    <name type="scientific">Pluralibacter gergoviae</name>
    <name type="common">Enterobacter gergoviae</name>
    <dbReference type="NCBI Taxonomy" id="61647"/>
    <lineage>
        <taxon>Bacteria</taxon>
        <taxon>Pseudomonadati</taxon>
        <taxon>Pseudomonadota</taxon>
        <taxon>Gammaproteobacteria</taxon>
        <taxon>Enterobacterales</taxon>
        <taxon>Enterobacteriaceae</taxon>
        <taxon>Pluralibacter</taxon>
    </lineage>
</organism>
<reference evidence="2 3" key="1">
    <citation type="submission" date="2015-05" db="EMBL/GenBank/DDBJ databases">
        <title>Genome sequences of Pluralibacter gergoviae.</title>
        <authorList>
            <person name="Greninger A.L."/>
            <person name="Miller S."/>
        </authorList>
    </citation>
    <scope>NUCLEOTIDE SEQUENCE [LARGE SCALE GENOMIC DNA]</scope>
    <source>
        <strain evidence="2 3">JS81F13</strain>
    </source>
</reference>
<evidence type="ECO:0000313" key="2">
    <source>
        <dbReference type="EMBL" id="KMK02607.1"/>
    </source>
</evidence>
<dbReference type="AlphaFoldDB" id="A0A0J5N240"/>
<gene>
    <name evidence="2" type="ORF">ABW06_25855</name>
</gene>
<evidence type="ECO:0000313" key="3">
    <source>
        <dbReference type="Proteomes" id="UP000036196"/>
    </source>
</evidence>
<dbReference type="EMBL" id="LDZF01000077">
    <property type="protein sequence ID" value="KMK02607.1"/>
    <property type="molecule type" value="Genomic_DNA"/>
</dbReference>
<sequence length="81" mass="8728">SQLLGLLRQLALQAGIFGSQLILSFGGRFLLLNFAAPCIKLRPIKGEFAGSGGHADSLSKLQGFAAVFRRILFSWLLSYGC</sequence>
<dbReference type="Proteomes" id="UP000036196">
    <property type="component" value="Unassembled WGS sequence"/>
</dbReference>
<feature type="transmembrane region" description="Helical" evidence="1">
    <location>
        <begin position="12"/>
        <end position="35"/>
    </location>
</feature>
<accession>A0A0J5N240</accession>
<proteinExistence type="predicted"/>
<keyword evidence="1" id="KW-1133">Transmembrane helix</keyword>
<keyword evidence="1" id="KW-0472">Membrane</keyword>
<evidence type="ECO:0000256" key="1">
    <source>
        <dbReference type="SAM" id="Phobius"/>
    </source>
</evidence>
<keyword evidence="3" id="KW-1185">Reference proteome</keyword>
<comment type="caution">
    <text evidence="2">The sequence shown here is derived from an EMBL/GenBank/DDBJ whole genome shotgun (WGS) entry which is preliminary data.</text>
</comment>
<keyword evidence="1" id="KW-0812">Transmembrane</keyword>